<reference evidence="2 3" key="1">
    <citation type="submission" date="2020-01" db="EMBL/GenBank/DDBJ databases">
        <title>Insect and environment-associated Actinomycetes.</title>
        <authorList>
            <person name="Currrie C."/>
            <person name="Chevrette M."/>
            <person name="Carlson C."/>
            <person name="Stubbendieck R."/>
            <person name="Wendt-Pienkowski E."/>
        </authorList>
    </citation>
    <scope>NUCLEOTIDE SEQUENCE [LARGE SCALE GENOMIC DNA]</scope>
    <source>
        <strain evidence="2 3">SID8189</strain>
    </source>
</reference>
<protein>
    <submittedName>
        <fullName evidence="2">Adenosylcobinamide amidohydrolase</fullName>
    </submittedName>
</protein>
<evidence type="ECO:0000313" key="2">
    <source>
        <dbReference type="EMBL" id="NEC47111.1"/>
    </source>
</evidence>
<dbReference type="Proteomes" id="UP000471745">
    <property type="component" value="Unassembled WGS sequence"/>
</dbReference>
<name>A0A9X5CEE2_9ACTN</name>
<feature type="non-terminal residue" evidence="2">
    <location>
        <position position="1"/>
    </location>
</feature>
<feature type="region of interest" description="Disordered" evidence="1">
    <location>
        <begin position="39"/>
        <end position="62"/>
    </location>
</feature>
<keyword evidence="3" id="KW-1185">Reference proteome</keyword>
<comment type="caution">
    <text evidence="2">The sequence shown here is derived from an EMBL/GenBank/DDBJ whole genome shotgun (WGS) entry which is preliminary data.</text>
</comment>
<dbReference type="EMBL" id="JAAGNA010000020">
    <property type="protein sequence ID" value="NEC47111.1"/>
    <property type="molecule type" value="Genomic_DNA"/>
</dbReference>
<sequence length="62" mass="6302">VCVIADTPVPGREAHAFAGPRSLWGARLARAVHRAVRDAVTEGAQGGPRASGVTHGTPVAGY</sequence>
<gene>
    <name evidence="2" type="ORF">G3I18_00695</name>
</gene>
<evidence type="ECO:0000256" key="1">
    <source>
        <dbReference type="SAM" id="MobiDB-lite"/>
    </source>
</evidence>
<accession>A0A9X5CEE2</accession>
<dbReference type="AlphaFoldDB" id="A0A9X5CEE2"/>
<organism evidence="2 3">
    <name type="scientific">Actinospica acidiphila</name>
    <dbReference type="NCBI Taxonomy" id="304899"/>
    <lineage>
        <taxon>Bacteria</taxon>
        <taxon>Bacillati</taxon>
        <taxon>Actinomycetota</taxon>
        <taxon>Actinomycetes</taxon>
        <taxon>Catenulisporales</taxon>
        <taxon>Actinospicaceae</taxon>
        <taxon>Actinospica</taxon>
    </lineage>
</organism>
<evidence type="ECO:0000313" key="3">
    <source>
        <dbReference type="Proteomes" id="UP000471745"/>
    </source>
</evidence>
<proteinExistence type="predicted"/>